<evidence type="ECO:0000256" key="1">
    <source>
        <dbReference type="SAM" id="MobiDB-lite"/>
    </source>
</evidence>
<proteinExistence type="predicted"/>
<reference evidence="2" key="1">
    <citation type="submission" date="2014-11" db="EMBL/GenBank/DDBJ databases">
        <authorList>
            <person name="Amaro Gonzalez C."/>
        </authorList>
    </citation>
    <scope>NUCLEOTIDE SEQUENCE</scope>
</reference>
<sequence length="24" mass="2773">MAIFTETLSTKGAFQRKNSKRKTE</sequence>
<feature type="region of interest" description="Disordered" evidence="1">
    <location>
        <begin position="1"/>
        <end position="24"/>
    </location>
</feature>
<name>A0A0E9QIE2_ANGAN</name>
<dbReference type="EMBL" id="GBXM01091916">
    <property type="protein sequence ID" value="JAH16661.1"/>
    <property type="molecule type" value="Transcribed_RNA"/>
</dbReference>
<feature type="compositionally biased region" description="Polar residues" evidence="1">
    <location>
        <begin position="1"/>
        <end position="12"/>
    </location>
</feature>
<reference evidence="2" key="2">
    <citation type="journal article" date="2015" name="Fish Shellfish Immunol.">
        <title>Early steps in the European eel (Anguilla anguilla)-Vibrio vulnificus interaction in the gills: Role of the RtxA13 toxin.</title>
        <authorList>
            <person name="Callol A."/>
            <person name="Pajuelo D."/>
            <person name="Ebbesson L."/>
            <person name="Teles M."/>
            <person name="MacKenzie S."/>
            <person name="Amaro C."/>
        </authorList>
    </citation>
    <scope>NUCLEOTIDE SEQUENCE</scope>
</reference>
<protein>
    <submittedName>
        <fullName evidence="2">Uncharacterized protein</fullName>
    </submittedName>
</protein>
<organism evidence="2">
    <name type="scientific">Anguilla anguilla</name>
    <name type="common">European freshwater eel</name>
    <name type="synonym">Muraena anguilla</name>
    <dbReference type="NCBI Taxonomy" id="7936"/>
    <lineage>
        <taxon>Eukaryota</taxon>
        <taxon>Metazoa</taxon>
        <taxon>Chordata</taxon>
        <taxon>Craniata</taxon>
        <taxon>Vertebrata</taxon>
        <taxon>Euteleostomi</taxon>
        <taxon>Actinopterygii</taxon>
        <taxon>Neopterygii</taxon>
        <taxon>Teleostei</taxon>
        <taxon>Anguilliformes</taxon>
        <taxon>Anguillidae</taxon>
        <taxon>Anguilla</taxon>
    </lineage>
</organism>
<accession>A0A0E9QIE2</accession>
<dbReference type="AlphaFoldDB" id="A0A0E9QIE2"/>
<evidence type="ECO:0000313" key="2">
    <source>
        <dbReference type="EMBL" id="JAH16661.1"/>
    </source>
</evidence>